<keyword evidence="3" id="KW-0808">Transferase</keyword>
<dbReference type="GO" id="GO:0016760">
    <property type="term" value="F:cellulose synthase (UDP-forming) activity"/>
    <property type="evidence" value="ECO:0007669"/>
    <property type="project" value="InterPro"/>
</dbReference>
<dbReference type="GO" id="GO:0016020">
    <property type="term" value="C:membrane"/>
    <property type="evidence" value="ECO:0007669"/>
    <property type="project" value="InterPro"/>
</dbReference>
<keyword evidence="7" id="KW-0961">Cell wall biogenesis/degradation</keyword>
<comment type="subcellular location">
    <subcellularLocation>
        <location evidence="1">Endomembrane system</location>
        <topology evidence="1">Multi-pass membrane protein</topology>
    </subcellularLocation>
</comment>
<evidence type="ECO:0000256" key="7">
    <source>
        <dbReference type="ARBA" id="ARBA00023316"/>
    </source>
</evidence>
<evidence type="ECO:0000256" key="6">
    <source>
        <dbReference type="ARBA" id="ARBA00023136"/>
    </source>
</evidence>
<feature type="binding site" evidence="9">
    <location>
        <position position="106"/>
    </location>
    <ligand>
        <name>UDP-alpha-D-glucose</name>
        <dbReference type="ChEBI" id="CHEBI:58885"/>
    </ligand>
</feature>
<keyword evidence="2" id="KW-0328">Glycosyltransferase</keyword>
<evidence type="ECO:0000313" key="13">
    <source>
        <dbReference type="Proteomes" id="UP000554482"/>
    </source>
</evidence>
<evidence type="ECO:0000256" key="9">
    <source>
        <dbReference type="PIRSR" id="PIRSR605150-2"/>
    </source>
</evidence>
<evidence type="ECO:0000256" key="11">
    <source>
        <dbReference type="SAM" id="Phobius"/>
    </source>
</evidence>
<keyword evidence="13" id="KW-1185">Reference proteome</keyword>
<dbReference type="Pfam" id="PF03552">
    <property type="entry name" value="Cellulose_synt"/>
    <property type="match status" value="2"/>
</dbReference>
<feature type="active site" evidence="8">
    <location>
        <position position="135"/>
    </location>
</feature>
<reference evidence="12 13" key="1">
    <citation type="submission" date="2020-06" db="EMBL/GenBank/DDBJ databases">
        <title>Transcriptomic and genomic resources for Thalictrum thalictroides and T. hernandezii: Facilitating candidate gene discovery in an emerging model plant lineage.</title>
        <authorList>
            <person name="Arias T."/>
            <person name="Riano-Pachon D.M."/>
            <person name="Di Stilio V.S."/>
        </authorList>
    </citation>
    <scope>NUCLEOTIDE SEQUENCE [LARGE SCALE GENOMIC DNA]</scope>
    <source>
        <strain evidence="13">cv. WT478/WT964</strain>
        <tissue evidence="12">Leaves</tissue>
    </source>
</reference>
<comment type="caution">
    <text evidence="12">The sequence shown here is derived from an EMBL/GenBank/DDBJ whole genome shotgun (WGS) entry which is preliminary data.</text>
</comment>
<feature type="transmembrane region" description="Helical" evidence="11">
    <location>
        <begin position="584"/>
        <end position="601"/>
    </location>
</feature>
<protein>
    <submittedName>
        <fullName evidence="12">Cellulose synthase-like protein b3</fullName>
    </submittedName>
</protein>
<dbReference type="SUPFAM" id="SSF53448">
    <property type="entry name" value="Nucleotide-diphospho-sugar transferases"/>
    <property type="match status" value="1"/>
</dbReference>
<keyword evidence="5 11" id="KW-1133">Transmembrane helix</keyword>
<name>A0A7J6VKQ3_THATH</name>
<evidence type="ECO:0000256" key="1">
    <source>
        <dbReference type="ARBA" id="ARBA00004127"/>
    </source>
</evidence>
<dbReference type="OrthoDB" id="72851at2759"/>
<dbReference type="GO" id="GO:0030244">
    <property type="term" value="P:cellulose biosynthetic process"/>
    <property type="evidence" value="ECO:0007669"/>
    <property type="project" value="InterPro"/>
</dbReference>
<feature type="transmembrane region" description="Helical" evidence="11">
    <location>
        <begin position="702"/>
        <end position="721"/>
    </location>
</feature>
<evidence type="ECO:0000256" key="8">
    <source>
        <dbReference type="PIRSR" id="PIRSR605150-1"/>
    </source>
</evidence>
<organism evidence="12 13">
    <name type="scientific">Thalictrum thalictroides</name>
    <name type="common">Rue-anemone</name>
    <name type="synonym">Anemone thalictroides</name>
    <dbReference type="NCBI Taxonomy" id="46969"/>
    <lineage>
        <taxon>Eukaryota</taxon>
        <taxon>Viridiplantae</taxon>
        <taxon>Streptophyta</taxon>
        <taxon>Embryophyta</taxon>
        <taxon>Tracheophyta</taxon>
        <taxon>Spermatophyta</taxon>
        <taxon>Magnoliopsida</taxon>
        <taxon>Ranunculales</taxon>
        <taxon>Ranunculaceae</taxon>
        <taxon>Thalictroideae</taxon>
        <taxon>Thalictrum</taxon>
    </lineage>
</organism>
<evidence type="ECO:0000256" key="2">
    <source>
        <dbReference type="ARBA" id="ARBA00022676"/>
    </source>
</evidence>
<evidence type="ECO:0000256" key="5">
    <source>
        <dbReference type="ARBA" id="ARBA00022989"/>
    </source>
</evidence>
<evidence type="ECO:0000313" key="12">
    <source>
        <dbReference type="EMBL" id="KAF5184912.1"/>
    </source>
</evidence>
<feature type="active site" evidence="8">
    <location>
        <position position="473"/>
    </location>
</feature>
<keyword evidence="4 11" id="KW-0812">Transmembrane</keyword>
<feature type="transmembrane region" description="Helical" evidence="11">
    <location>
        <begin position="47"/>
        <end position="67"/>
    </location>
</feature>
<dbReference type="EMBL" id="JABWDY010031443">
    <property type="protein sequence ID" value="KAF5184912.1"/>
    <property type="molecule type" value="Genomic_DNA"/>
</dbReference>
<feature type="binding site" evidence="9">
    <location>
        <position position="135"/>
    </location>
    <ligand>
        <name>UDP-alpha-D-glucose</name>
        <dbReference type="ChEBI" id="CHEBI:58885"/>
    </ligand>
</feature>
<dbReference type="AlphaFoldDB" id="A0A7J6VKQ3"/>
<accession>A0A7J6VKQ3</accession>
<feature type="transmembrane region" description="Helical" evidence="11">
    <location>
        <begin position="622"/>
        <end position="640"/>
    </location>
</feature>
<feature type="binding site" evidence="10">
    <location>
        <position position="270"/>
    </location>
    <ligand>
        <name>Mn(2+)</name>
        <dbReference type="ChEBI" id="CHEBI:29035"/>
    </ligand>
</feature>
<evidence type="ECO:0000256" key="3">
    <source>
        <dbReference type="ARBA" id="ARBA00022679"/>
    </source>
</evidence>
<feature type="transmembrane region" description="Helical" evidence="11">
    <location>
        <begin position="23"/>
        <end position="41"/>
    </location>
</feature>
<feature type="binding site" evidence="10">
    <location>
        <position position="294"/>
    </location>
    <ligand>
        <name>Mn(2+)</name>
        <dbReference type="ChEBI" id="CHEBI:29035"/>
    </ligand>
</feature>
<evidence type="ECO:0000256" key="10">
    <source>
        <dbReference type="PIRSR" id="PIRSR605150-3"/>
    </source>
</evidence>
<feature type="transmembrane region" description="Helical" evidence="11">
    <location>
        <begin position="733"/>
        <end position="754"/>
    </location>
</feature>
<feature type="transmembrane region" description="Helical" evidence="11">
    <location>
        <begin position="673"/>
        <end position="695"/>
    </location>
</feature>
<evidence type="ECO:0000256" key="4">
    <source>
        <dbReference type="ARBA" id="ARBA00022692"/>
    </source>
</evidence>
<dbReference type="GO" id="GO:0071555">
    <property type="term" value="P:cell wall organization"/>
    <property type="evidence" value="ECO:0007669"/>
    <property type="project" value="UniProtKB-KW"/>
</dbReference>
<dbReference type="GO" id="GO:0012505">
    <property type="term" value="C:endomembrane system"/>
    <property type="evidence" value="ECO:0007669"/>
    <property type="project" value="UniProtKB-SubCell"/>
</dbReference>
<gene>
    <name evidence="12" type="ORF">FRX31_025501</name>
</gene>
<keyword evidence="6 11" id="KW-0472">Membrane</keyword>
<dbReference type="PANTHER" id="PTHR13301">
    <property type="entry name" value="X-BOX TRANSCRIPTION FACTOR-RELATED"/>
    <property type="match status" value="1"/>
</dbReference>
<proteinExistence type="predicted"/>
<dbReference type="Gene3D" id="3.90.550.10">
    <property type="entry name" value="Spore Coat Polysaccharide Biosynthesis Protein SpsA, Chain A"/>
    <property type="match status" value="1"/>
</dbReference>
<sequence length="758" mass="85488">MANPITDLPLYERIPRKNKLKRATELVILFLLVSLLIYRLRLIHAHGFVWLLAFFCESWFTFIWILVMNAKWHLFDNITHPDRLKTRIHELPPVDLFVTTADPVLEPPIITVNTVLSLLALDYPANKLACYVSDDGASPIIFYSLVEAIKFAKLWIPFCKKYNIQTRAPFRYFSNKEFETSSDVSSKFQNDILHVKEEYAQLCRKIEAAEKHSDQFEFSKEFSAFSKLDRRNHQSIVKVIWEKKDDLADGVPHLVYVAREKRPQYPHHYKAGAMNALARVSGVMTNSRFMLNVDCDMFANNAQVVLHAMCLLLGSENEREIAYVQCPQHFYGDIKDDDPFGASSLKVLQEYITRGVGGIQGPFYGGSGCFHRRDVIYGLSPNGAMIEGKKYLGNEMQVIGMQEKEGLKEKFGCSTELVNSASQTLLGSHEKLNCPNDISRSLTIATHVADCIYESDTLWGKKIGWLYGSTAEDVLTGLQIHASGWRSAYLTPRRSAFLGCAAFTGPAVMTQQKRWATGLLEILFSKNSPIIATIKGNLKFRQCLSYLYINIWALRSIPELSYVVLPAYCFLTNTYIFPKVSENAFWIPISLVVIYNLISLSEYFHCGFSVKVWWNNQRMSRITATTAWLFGVLSVLLKLLRLSDTVFEITSKDQGGDVTHTNPGQFTFDDSPIFIPGTAIVLMHITALVMWLLGIHSQGQSALGAGLGEVICSSLVLLNFLSFLKGCFGKGSYGIPLSTISKSVALVGFFIYFCRRAS</sequence>
<dbReference type="InterPro" id="IPR029044">
    <property type="entry name" value="Nucleotide-diphossugar_trans"/>
</dbReference>
<dbReference type="InterPro" id="IPR005150">
    <property type="entry name" value="Cellulose_synth"/>
</dbReference>
<dbReference type="Proteomes" id="UP000554482">
    <property type="component" value="Unassembled WGS sequence"/>
</dbReference>